<keyword evidence="1" id="KW-0812">Transmembrane</keyword>
<keyword evidence="1" id="KW-1133">Transmembrane helix</keyword>
<comment type="caution">
    <text evidence="2">The sequence shown here is derived from an EMBL/GenBank/DDBJ whole genome shotgun (WGS) entry which is preliminary data.</text>
</comment>
<dbReference type="RefSeq" id="XP_043035450.1">
    <property type="nucleotide sequence ID" value="XM_043180991.1"/>
</dbReference>
<evidence type="ECO:0000313" key="3">
    <source>
        <dbReference type="Proteomes" id="UP000812287"/>
    </source>
</evidence>
<dbReference type="EMBL" id="MU250555">
    <property type="protein sequence ID" value="KAG7441950.1"/>
    <property type="molecule type" value="Genomic_DNA"/>
</dbReference>
<proteinExistence type="predicted"/>
<dbReference type="GeneID" id="66103287"/>
<dbReference type="Proteomes" id="UP000812287">
    <property type="component" value="Unassembled WGS sequence"/>
</dbReference>
<feature type="transmembrane region" description="Helical" evidence="1">
    <location>
        <begin position="22"/>
        <end position="42"/>
    </location>
</feature>
<organism evidence="2 3">
    <name type="scientific">Guyanagaster necrorhizus</name>
    <dbReference type="NCBI Taxonomy" id="856835"/>
    <lineage>
        <taxon>Eukaryota</taxon>
        <taxon>Fungi</taxon>
        <taxon>Dikarya</taxon>
        <taxon>Basidiomycota</taxon>
        <taxon>Agaricomycotina</taxon>
        <taxon>Agaricomycetes</taxon>
        <taxon>Agaricomycetidae</taxon>
        <taxon>Agaricales</taxon>
        <taxon>Marasmiineae</taxon>
        <taxon>Physalacriaceae</taxon>
        <taxon>Guyanagaster</taxon>
    </lineage>
</organism>
<dbReference type="AlphaFoldDB" id="A0A9P8ANI5"/>
<sequence>MTHMGMGWVTSQTFFFSQWPNYPFFFCVCVRSGVGYVVCVCASRYRLGRGNDDDPGALTSICNSSCTLSRLCFTESKMC</sequence>
<name>A0A9P8ANI5_9AGAR</name>
<evidence type="ECO:0000256" key="1">
    <source>
        <dbReference type="SAM" id="Phobius"/>
    </source>
</evidence>
<reference evidence="2" key="1">
    <citation type="submission" date="2020-11" db="EMBL/GenBank/DDBJ databases">
        <title>Adaptations for nitrogen fixation in a non-lichenized fungal sporocarp promotes dispersal by wood-feeding termites.</title>
        <authorList>
            <consortium name="DOE Joint Genome Institute"/>
            <person name="Koch R.A."/>
            <person name="Yoon G."/>
            <person name="Arayal U."/>
            <person name="Lail K."/>
            <person name="Amirebrahimi M."/>
            <person name="Labutti K."/>
            <person name="Lipzen A."/>
            <person name="Riley R."/>
            <person name="Barry K."/>
            <person name="Henrissat B."/>
            <person name="Grigoriev I.V."/>
            <person name="Herr J.R."/>
            <person name="Aime M.C."/>
        </authorList>
    </citation>
    <scope>NUCLEOTIDE SEQUENCE</scope>
    <source>
        <strain evidence="2">MCA 3950</strain>
    </source>
</reference>
<keyword evidence="1" id="KW-0472">Membrane</keyword>
<evidence type="ECO:0000313" key="2">
    <source>
        <dbReference type="EMBL" id="KAG7441950.1"/>
    </source>
</evidence>
<keyword evidence="3" id="KW-1185">Reference proteome</keyword>
<gene>
    <name evidence="2" type="ORF">BT62DRAFT_461417</name>
</gene>
<accession>A0A9P8ANI5</accession>
<protein>
    <submittedName>
        <fullName evidence="2">Uncharacterized protein</fullName>
    </submittedName>
</protein>